<dbReference type="PANTHER" id="PTHR23024">
    <property type="entry name" value="ARYLACETAMIDE DEACETYLASE"/>
    <property type="match status" value="1"/>
</dbReference>
<dbReference type="Pfam" id="PF07859">
    <property type="entry name" value="Abhydrolase_3"/>
    <property type="match status" value="1"/>
</dbReference>
<dbReference type="InterPro" id="IPR013094">
    <property type="entry name" value="AB_hydrolase_3"/>
</dbReference>
<gene>
    <name evidence="2" type="ORF">K493DRAFT_319808</name>
</gene>
<comment type="caution">
    <text evidence="2">The sequence shown here is derived from an EMBL/GenBank/DDBJ whole genome shotgun (WGS) entry which is preliminary data.</text>
</comment>
<proteinExistence type="predicted"/>
<reference evidence="2 3" key="1">
    <citation type="submission" date="2016-07" db="EMBL/GenBank/DDBJ databases">
        <title>Pervasive Adenine N6-methylation of Active Genes in Fungi.</title>
        <authorList>
            <consortium name="DOE Joint Genome Institute"/>
            <person name="Mondo S.J."/>
            <person name="Dannebaum R.O."/>
            <person name="Kuo R.C."/>
            <person name="Labutti K."/>
            <person name="Haridas S."/>
            <person name="Kuo A."/>
            <person name="Salamov A."/>
            <person name="Ahrendt S.R."/>
            <person name="Lipzen A."/>
            <person name="Sullivan W."/>
            <person name="Andreopoulos W.B."/>
            <person name="Clum A."/>
            <person name="Lindquist E."/>
            <person name="Daum C."/>
            <person name="Ramamoorthy G.K."/>
            <person name="Gryganskyi A."/>
            <person name="Culley D."/>
            <person name="Magnuson J.K."/>
            <person name="James T.Y."/>
            <person name="O'Malley M.A."/>
            <person name="Stajich J.E."/>
            <person name="Spatafora J.W."/>
            <person name="Visel A."/>
            <person name="Grigoriev I.V."/>
        </authorList>
    </citation>
    <scope>NUCLEOTIDE SEQUENCE [LARGE SCALE GENOMIC DNA]</scope>
    <source>
        <strain evidence="2 3">CBS 931.73</strain>
    </source>
</reference>
<dbReference type="InterPro" id="IPR029058">
    <property type="entry name" value="AB_hydrolase_fold"/>
</dbReference>
<keyword evidence="3" id="KW-1185">Reference proteome</keyword>
<evidence type="ECO:0000313" key="2">
    <source>
        <dbReference type="EMBL" id="ORX86399.1"/>
    </source>
</evidence>
<dbReference type="Gene3D" id="3.40.50.1820">
    <property type="entry name" value="alpha/beta hydrolase"/>
    <property type="match status" value="1"/>
</dbReference>
<dbReference type="SUPFAM" id="SSF53474">
    <property type="entry name" value="alpha/beta-Hydrolases"/>
    <property type="match status" value="1"/>
</dbReference>
<name>A0A1Y1XKV8_9FUNG</name>
<evidence type="ECO:0000259" key="1">
    <source>
        <dbReference type="Pfam" id="PF07859"/>
    </source>
</evidence>
<dbReference type="STRING" id="1314790.A0A1Y1XKV8"/>
<accession>A0A1Y1XKV8</accession>
<dbReference type="InterPro" id="IPR050466">
    <property type="entry name" value="Carboxylest/Gibb_receptor"/>
</dbReference>
<dbReference type="Proteomes" id="UP000193498">
    <property type="component" value="Unassembled WGS sequence"/>
</dbReference>
<feature type="domain" description="Alpha/beta hydrolase fold-3" evidence="1">
    <location>
        <begin position="77"/>
        <end position="156"/>
    </location>
</feature>
<dbReference type="OrthoDB" id="408631at2759"/>
<dbReference type="InParanoid" id="A0A1Y1XKV8"/>
<dbReference type="AlphaFoldDB" id="A0A1Y1XKV8"/>
<sequence>MTTLQNTSTATHGWAKVLLYAKVYLIRSLGGLVSFFMRHNYSPSLIQQIPTNPALRCAFYFPPSYDSRNPQNYPVYLNLHGGGFVAGNEGDDSQFCLFLAKEVGCIVISPAYRLAPEHPFPTGLNDTYAVSQWILQEYKTTKLAVGGTSAGGHLAL</sequence>
<dbReference type="PANTHER" id="PTHR23024:SF24">
    <property type="entry name" value="ALPHA_BETA HYDROLASE FOLD-3 DOMAIN-CONTAINING PROTEIN"/>
    <property type="match status" value="1"/>
</dbReference>
<protein>
    <recommendedName>
        <fullName evidence="1">Alpha/beta hydrolase fold-3 domain-containing protein</fullName>
    </recommendedName>
</protein>
<dbReference type="GO" id="GO:0016787">
    <property type="term" value="F:hydrolase activity"/>
    <property type="evidence" value="ECO:0007669"/>
    <property type="project" value="InterPro"/>
</dbReference>
<evidence type="ECO:0000313" key="3">
    <source>
        <dbReference type="Proteomes" id="UP000193498"/>
    </source>
</evidence>
<feature type="non-terminal residue" evidence="2">
    <location>
        <position position="156"/>
    </location>
</feature>
<dbReference type="EMBL" id="MCFE01000570">
    <property type="protein sequence ID" value="ORX86399.1"/>
    <property type="molecule type" value="Genomic_DNA"/>
</dbReference>
<organism evidence="2 3">
    <name type="scientific">Basidiobolus meristosporus CBS 931.73</name>
    <dbReference type="NCBI Taxonomy" id="1314790"/>
    <lineage>
        <taxon>Eukaryota</taxon>
        <taxon>Fungi</taxon>
        <taxon>Fungi incertae sedis</taxon>
        <taxon>Zoopagomycota</taxon>
        <taxon>Entomophthoromycotina</taxon>
        <taxon>Basidiobolomycetes</taxon>
        <taxon>Basidiobolales</taxon>
        <taxon>Basidiobolaceae</taxon>
        <taxon>Basidiobolus</taxon>
    </lineage>
</organism>